<protein>
    <submittedName>
        <fullName evidence="3">Alpha/beta hydrolase</fullName>
    </submittedName>
</protein>
<proteinExistence type="predicted"/>
<dbReference type="OrthoDB" id="9785076at2"/>
<feature type="transmembrane region" description="Helical" evidence="1">
    <location>
        <begin position="175"/>
        <end position="194"/>
    </location>
</feature>
<evidence type="ECO:0000313" key="3">
    <source>
        <dbReference type="EMBL" id="AXE20908.1"/>
    </source>
</evidence>
<dbReference type="InterPro" id="IPR029058">
    <property type="entry name" value="AB_hydrolase_fold"/>
</dbReference>
<organism evidence="3 4">
    <name type="scientific">Runella rosea</name>
    <dbReference type="NCBI Taxonomy" id="2259595"/>
    <lineage>
        <taxon>Bacteria</taxon>
        <taxon>Pseudomonadati</taxon>
        <taxon>Bacteroidota</taxon>
        <taxon>Cytophagia</taxon>
        <taxon>Cytophagales</taxon>
        <taxon>Spirosomataceae</taxon>
        <taxon>Runella</taxon>
    </lineage>
</organism>
<dbReference type="InterPro" id="IPR017208">
    <property type="entry name" value="UCP037442_abhydr"/>
</dbReference>
<dbReference type="PIRSF" id="PIRSF037442">
    <property type="entry name" value="UCP037442_abhydr"/>
    <property type="match status" value="1"/>
</dbReference>
<reference evidence="3 4" key="1">
    <citation type="submission" date="2018-07" db="EMBL/GenBank/DDBJ databases">
        <title>Genome sequencing of Runella.</title>
        <authorList>
            <person name="Baek M.-G."/>
            <person name="Yi H."/>
        </authorList>
    </citation>
    <scope>NUCLEOTIDE SEQUENCE [LARGE SCALE GENOMIC DNA]</scope>
    <source>
        <strain evidence="3 4">HYN0085</strain>
    </source>
</reference>
<dbReference type="SUPFAM" id="SSF53474">
    <property type="entry name" value="alpha/beta-Hydrolases"/>
    <property type="match status" value="1"/>
</dbReference>
<accession>A0A344TQI7</accession>
<keyword evidence="1" id="KW-0472">Membrane</keyword>
<gene>
    <name evidence="3" type="ORF">DR864_25790</name>
</gene>
<feature type="domain" description="Serine aminopeptidase S33" evidence="2">
    <location>
        <begin position="50"/>
        <end position="185"/>
    </location>
</feature>
<evidence type="ECO:0000259" key="2">
    <source>
        <dbReference type="Pfam" id="PF12146"/>
    </source>
</evidence>
<dbReference type="AlphaFoldDB" id="A0A344TQI7"/>
<dbReference type="KEGG" id="run:DR864_25790"/>
<dbReference type="GO" id="GO:0016787">
    <property type="term" value="F:hydrolase activity"/>
    <property type="evidence" value="ECO:0007669"/>
    <property type="project" value="UniProtKB-KW"/>
</dbReference>
<evidence type="ECO:0000313" key="4">
    <source>
        <dbReference type="Proteomes" id="UP000251993"/>
    </source>
</evidence>
<dbReference type="Pfam" id="PF12146">
    <property type="entry name" value="Hydrolase_4"/>
    <property type="match status" value="1"/>
</dbReference>
<dbReference type="Proteomes" id="UP000251993">
    <property type="component" value="Chromosome"/>
</dbReference>
<keyword evidence="1" id="KW-0812">Transmembrane</keyword>
<name>A0A344TQI7_9BACT</name>
<dbReference type="EMBL" id="CP030850">
    <property type="protein sequence ID" value="AXE20908.1"/>
    <property type="molecule type" value="Genomic_DNA"/>
</dbReference>
<keyword evidence="3" id="KW-0378">Hydrolase</keyword>
<evidence type="ECO:0000256" key="1">
    <source>
        <dbReference type="SAM" id="Phobius"/>
    </source>
</evidence>
<keyword evidence="4" id="KW-1185">Reference proteome</keyword>
<dbReference type="InterPro" id="IPR022742">
    <property type="entry name" value="Hydrolase_4"/>
</dbReference>
<dbReference type="Gene3D" id="3.40.50.1820">
    <property type="entry name" value="alpha/beta hydrolase"/>
    <property type="match status" value="1"/>
</dbReference>
<sequence length="326" mass="37551">MCWSAPWFVLMRQKAITLLKNYKPMKEVTVNIPTPDGFELAGILYEYHGAPKAVVQFNIGTGMRKGFYTNFARYLAENGFIVCLWEYRGMGESRPSDKDDFAAITMQDWAIDMRAVLDFLETRYPDWPKLMIGHSIGGQLVGLMPNHHVLKGMVMITASTGTWWRHTFPYRLKSYFFFNILPALTVPFLGYVPVKKMKIMEDLPGALMLEWREWCNSENYLFDFLDKSIPYNAYNELALPIKAYWTTDDPIANAVTVPALLRHFRKADIMTEAIRPADFGVKQIGHFGLFSRKLKTQFWTKVVADLEAMVSTTLTYNNPAFKKTTL</sequence>
<keyword evidence="1" id="KW-1133">Transmembrane helix</keyword>